<evidence type="ECO:0000313" key="10">
    <source>
        <dbReference type="Proteomes" id="UP001487740"/>
    </source>
</evidence>
<dbReference type="GO" id="GO:0051082">
    <property type="term" value="F:unfolded protein binding"/>
    <property type="evidence" value="ECO:0007669"/>
    <property type="project" value="InterPro"/>
</dbReference>
<dbReference type="PROSITE" id="PS00750">
    <property type="entry name" value="TCP1_1"/>
    <property type="match status" value="1"/>
</dbReference>
<dbReference type="Gene3D" id="1.10.560.10">
    <property type="entry name" value="GroEL-like equatorial domain"/>
    <property type="match status" value="1"/>
</dbReference>
<evidence type="ECO:0000256" key="6">
    <source>
        <dbReference type="ARBA" id="ARBA00022840"/>
    </source>
</evidence>
<evidence type="ECO:0000256" key="2">
    <source>
        <dbReference type="ARBA" id="ARBA00008020"/>
    </source>
</evidence>
<dbReference type="InterPro" id="IPR017998">
    <property type="entry name" value="Chaperone_TCP-1"/>
</dbReference>
<keyword evidence="4" id="KW-0963">Cytoplasm</keyword>
<evidence type="ECO:0000256" key="4">
    <source>
        <dbReference type="ARBA" id="ARBA00022490"/>
    </source>
</evidence>
<gene>
    <name evidence="9" type="ORF">O3P69_002787</name>
</gene>
<dbReference type="GO" id="GO:0005832">
    <property type="term" value="C:chaperonin-containing T-complex"/>
    <property type="evidence" value="ECO:0007669"/>
    <property type="project" value="UniProtKB-ARBA"/>
</dbReference>
<accession>A0AAW0UMK1</accession>
<keyword evidence="6 8" id="KW-0067">ATP-binding</keyword>
<protein>
    <recommendedName>
        <fullName evidence="3">T-complex protein 1 subunit gamma</fullName>
    </recommendedName>
</protein>
<dbReference type="InterPro" id="IPR002194">
    <property type="entry name" value="Chaperonin_TCP-1_CS"/>
</dbReference>
<dbReference type="EMBL" id="JARAKH010000009">
    <property type="protein sequence ID" value="KAK8401260.1"/>
    <property type="molecule type" value="Genomic_DNA"/>
</dbReference>
<dbReference type="GO" id="GO:0140662">
    <property type="term" value="F:ATP-dependent protein folding chaperone"/>
    <property type="evidence" value="ECO:0007669"/>
    <property type="project" value="InterPro"/>
</dbReference>
<proteinExistence type="inferred from homology"/>
<dbReference type="Pfam" id="PF00118">
    <property type="entry name" value="Cpn60_TCP1"/>
    <property type="match status" value="2"/>
</dbReference>
<dbReference type="FunFam" id="3.50.7.10:FF:000005">
    <property type="entry name" value="T-complex protein 1 subunit gamma"/>
    <property type="match status" value="1"/>
</dbReference>
<comment type="subcellular location">
    <subcellularLocation>
        <location evidence="1">Cytoplasm</location>
    </subcellularLocation>
</comment>
<dbReference type="Proteomes" id="UP001487740">
    <property type="component" value="Unassembled WGS sequence"/>
</dbReference>
<sequence>MIADVIRTCLGPRSMLKMLMDPMGGVVMTKDGNAILREITVQHPAAKHMIEIARTQDEEVGDGTSSVVILAGEMLAVAEQYLEQNMHLLIIIQAYRQALDHALEALKDTLRYLGSWATLRGLWEGWGGMERGCWRGKLQDTPADPLELPQIPGGAIEESCVLDGIMINKDVTHAKMSRKVDNPRIILLDCPLEYKKDESQTSVEMTAETDFTGLLQMEEEHVKELCADILALRSDVVITEKGVSDLAQHYLVKAGVTCLRRVKKSDNNRLARACGATICNHSEELKDSDVGTQAGLFKVKKIGDEYFTFITKCQDPKA</sequence>
<dbReference type="InterPro" id="IPR002423">
    <property type="entry name" value="Cpn60/GroEL/TCP-1"/>
</dbReference>
<dbReference type="PROSITE" id="PS00995">
    <property type="entry name" value="TCP1_3"/>
    <property type="match status" value="1"/>
</dbReference>
<dbReference type="Gene3D" id="3.50.7.10">
    <property type="entry name" value="GroEL"/>
    <property type="match status" value="1"/>
</dbReference>
<dbReference type="SUPFAM" id="SSF52029">
    <property type="entry name" value="GroEL apical domain-like"/>
    <property type="match status" value="1"/>
</dbReference>
<dbReference type="PRINTS" id="PR00304">
    <property type="entry name" value="TCOMPLEXTCP1"/>
</dbReference>
<dbReference type="AlphaFoldDB" id="A0AAW0UMK1"/>
<name>A0AAW0UMK1_SCYPA</name>
<evidence type="ECO:0000256" key="1">
    <source>
        <dbReference type="ARBA" id="ARBA00004496"/>
    </source>
</evidence>
<dbReference type="PROSITE" id="PS00751">
    <property type="entry name" value="TCP1_2"/>
    <property type="match status" value="1"/>
</dbReference>
<keyword evidence="5 8" id="KW-0547">Nucleotide-binding</keyword>
<dbReference type="PANTHER" id="PTHR11353">
    <property type="entry name" value="CHAPERONIN"/>
    <property type="match status" value="1"/>
</dbReference>
<organism evidence="9 10">
    <name type="scientific">Scylla paramamosain</name>
    <name type="common">Mud crab</name>
    <dbReference type="NCBI Taxonomy" id="85552"/>
    <lineage>
        <taxon>Eukaryota</taxon>
        <taxon>Metazoa</taxon>
        <taxon>Ecdysozoa</taxon>
        <taxon>Arthropoda</taxon>
        <taxon>Crustacea</taxon>
        <taxon>Multicrustacea</taxon>
        <taxon>Malacostraca</taxon>
        <taxon>Eumalacostraca</taxon>
        <taxon>Eucarida</taxon>
        <taxon>Decapoda</taxon>
        <taxon>Pleocyemata</taxon>
        <taxon>Brachyura</taxon>
        <taxon>Eubrachyura</taxon>
        <taxon>Portunoidea</taxon>
        <taxon>Portunidae</taxon>
        <taxon>Portuninae</taxon>
        <taxon>Scylla</taxon>
    </lineage>
</organism>
<evidence type="ECO:0000256" key="5">
    <source>
        <dbReference type="ARBA" id="ARBA00022741"/>
    </source>
</evidence>
<dbReference type="GO" id="GO:0016887">
    <property type="term" value="F:ATP hydrolysis activity"/>
    <property type="evidence" value="ECO:0007669"/>
    <property type="project" value="InterPro"/>
</dbReference>
<dbReference type="SUPFAM" id="SSF48592">
    <property type="entry name" value="GroEL equatorial domain-like"/>
    <property type="match status" value="1"/>
</dbReference>
<evidence type="ECO:0000256" key="7">
    <source>
        <dbReference type="ARBA" id="ARBA00023186"/>
    </source>
</evidence>
<reference evidence="9 10" key="1">
    <citation type="submission" date="2023-03" db="EMBL/GenBank/DDBJ databases">
        <title>High-quality genome of Scylla paramamosain provides insights in environmental adaptation.</title>
        <authorList>
            <person name="Zhang L."/>
        </authorList>
    </citation>
    <scope>NUCLEOTIDE SEQUENCE [LARGE SCALE GENOMIC DNA]</scope>
    <source>
        <strain evidence="9">LZ_2023a</strain>
        <tissue evidence="9">Muscle</tissue>
    </source>
</reference>
<comment type="similarity">
    <text evidence="2 8">Belongs to the TCP-1 chaperonin family.</text>
</comment>
<dbReference type="InterPro" id="IPR027413">
    <property type="entry name" value="GROEL-like_equatorial_sf"/>
</dbReference>
<evidence type="ECO:0000256" key="8">
    <source>
        <dbReference type="RuleBase" id="RU004187"/>
    </source>
</evidence>
<keyword evidence="7 8" id="KW-0143">Chaperone</keyword>
<keyword evidence="10" id="KW-1185">Reference proteome</keyword>
<comment type="caution">
    <text evidence="9">The sequence shown here is derived from an EMBL/GenBank/DDBJ whole genome shotgun (WGS) entry which is preliminary data.</text>
</comment>
<evidence type="ECO:0000313" key="9">
    <source>
        <dbReference type="EMBL" id="KAK8401260.1"/>
    </source>
</evidence>
<dbReference type="GO" id="GO:0005524">
    <property type="term" value="F:ATP binding"/>
    <property type="evidence" value="ECO:0007669"/>
    <property type="project" value="UniProtKB-KW"/>
</dbReference>
<dbReference type="InterPro" id="IPR027409">
    <property type="entry name" value="GroEL-like_apical_dom_sf"/>
</dbReference>
<evidence type="ECO:0000256" key="3">
    <source>
        <dbReference type="ARBA" id="ARBA00017187"/>
    </source>
</evidence>